<feature type="binding site" evidence="8">
    <location>
        <position position="238"/>
    </location>
    <ligand>
        <name>Zn(2+)</name>
        <dbReference type="ChEBI" id="CHEBI:29105"/>
    </ligand>
</feature>
<feature type="binding site" evidence="8">
    <location>
        <position position="235"/>
    </location>
    <ligand>
        <name>Zn(2+)</name>
        <dbReference type="ChEBI" id="CHEBI:29105"/>
    </ligand>
</feature>
<dbReference type="EC" id="4.2.1.1" evidence="3"/>
<dbReference type="Gene3D" id="3.40.1050.10">
    <property type="entry name" value="Carbonic anhydrase"/>
    <property type="match status" value="1"/>
</dbReference>
<dbReference type="PANTHER" id="PTHR11002">
    <property type="entry name" value="CARBONIC ANHYDRASE"/>
    <property type="match status" value="1"/>
</dbReference>
<dbReference type="CDD" id="cd00884">
    <property type="entry name" value="beta_CA_cladeB"/>
    <property type="match status" value="1"/>
</dbReference>
<comment type="cofactor">
    <cofactor evidence="8">
        <name>Zn(2+)</name>
        <dbReference type="ChEBI" id="CHEBI:29105"/>
    </cofactor>
    <text evidence="8">Binds 1 zinc ion per subunit.</text>
</comment>
<evidence type="ECO:0000256" key="7">
    <source>
        <dbReference type="ARBA" id="ARBA00048348"/>
    </source>
</evidence>
<comment type="catalytic activity">
    <reaction evidence="7">
        <text>hydrogencarbonate + H(+) = CO2 + H2O</text>
        <dbReference type="Rhea" id="RHEA:10748"/>
        <dbReference type="ChEBI" id="CHEBI:15377"/>
        <dbReference type="ChEBI" id="CHEBI:15378"/>
        <dbReference type="ChEBI" id="CHEBI:16526"/>
        <dbReference type="ChEBI" id="CHEBI:17544"/>
        <dbReference type="EC" id="4.2.1.1"/>
    </reaction>
</comment>
<feature type="binding site" evidence="8">
    <location>
        <position position="176"/>
    </location>
    <ligand>
        <name>Zn(2+)</name>
        <dbReference type="ChEBI" id="CHEBI:29105"/>
    </ligand>
</feature>
<comment type="similarity">
    <text evidence="2">Belongs to the beta-class carbonic anhydrase family.</text>
</comment>
<proteinExistence type="inferred from homology"/>
<dbReference type="InterPro" id="IPR001765">
    <property type="entry name" value="Carbonic_anhydrase"/>
</dbReference>
<keyword evidence="4" id="KW-0702">S-nitrosylation</keyword>
<evidence type="ECO:0000256" key="2">
    <source>
        <dbReference type="ARBA" id="ARBA00006217"/>
    </source>
</evidence>
<dbReference type="Proteomes" id="UP000504609">
    <property type="component" value="Unplaced"/>
</dbReference>
<keyword evidence="8" id="KW-0479">Metal-binding</keyword>
<comment type="function">
    <text evidence="1">Reversible hydration of carbon dioxide.</text>
</comment>
<dbReference type="RefSeq" id="XP_022951346.1">
    <property type="nucleotide sequence ID" value="XM_023095578.1"/>
</dbReference>
<protein>
    <recommendedName>
        <fullName evidence="3">carbonic anhydrase</fullName>
        <ecNumber evidence="3">4.2.1.1</ecNumber>
    </recommendedName>
</protein>
<dbReference type="InterPro" id="IPR045066">
    <property type="entry name" value="Beta_CA_cladeB"/>
</dbReference>
<evidence type="ECO:0000256" key="3">
    <source>
        <dbReference type="ARBA" id="ARBA00012925"/>
    </source>
</evidence>
<dbReference type="SMART" id="SM00947">
    <property type="entry name" value="Pro_CA"/>
    <property type="match status" value="1"/>
</dbReference>
<dbReference type="InterPro" id="IPR036874">
    <property type="entry name" value="Carbonic_anhydrase_sf"/>
</dbReference>
<dbReference type="KEGG" id="cmos:111454204"/>
<dbReference type="PANTHER" id="PTHR11002:SF19">
    <property type="entry name" value="BETA CARBONIC ANHYDRASE 6, MITOCHONDRIAL"/>
    <property type="match status" value="1"/>
</dbReference>
<keyword evidence="9" id="KW-1185">Reference proteome</keyword>
<dbReference type="AlphaFoldDB" id="A0A6J1GHC0"/>
<evidence type="ECO:0000256" key="1">
    <source>
        <dbReference type="ARBA" id="ARBA00002904"/>
    </source>
</evidence>
<dbReference type="SUPFAM" id="SSF53056">
    <property type="entry name" value="beta-carbonic anhydrase, cab"/>
    <property type="match status" value="1"/>
</dbReference>
<evidence type="ECO:0000313" key="10">
    <source>
        <dbReference type="RefSeq" id="XP_022951346.1"/>
    </source>
</evidence>
<dbReference type="GeneID" id="111454204"/>
<dbReference type="GO" id="GO:0008270">
    <property type="term" value="F:zinc ion binding"/>
    <property type="evidence" value="ECO:0007669"/>
    <property type="project" value="InterPro"/>
</dbReference>
<dbReference type="GO" id="GO:0004089">
    <property type="term" value="F:carbonate dehydratase activity"/>
    <property type="evidence" value="ECO:0007669"/>
    <property type="project" value="UniProtKB-EC"/>
</dbReference>
<name>A0A6J1GHC0_CUCMO</name>
<evidence type="ECO:0000256" key="4">
    <source>
        <dbReference type="ARBA" id="ARBA00022799"/>
    </source>
</evidence>
<keyword evidence="6" id="KW-0456">Lyase</keyword>
<evidence type="ECO:0000256" key="8">
    <source>
        <dbReference type="PIRSR" id="PIRSR601765-1"/>
    </source>
</evidence>
<reference evidence="10" key="1">
    <citation type="submission" date="2025-08" db="UniProtKB">
        <authorList>
            <consortium name="RefSeq"/>
        </authorList>
    </citation>
    <scope>IDENTIFICATION</scope>
    <source>
        <tissue evidence="10">Young leaves</tissue>
    </source>
</reference>
<gene>
    <name evidence="10" type="primary">LOC111454204</name>
</gene>
<evidence type="ECO:0000313" key="9">
    <source>
        <dbReference type="Proteomes" id="UP000504609"/>
    </source>
</evidence>
<dbReference type="Pfam" id="PF00484">
    <property type="entry name" value="Pro_CA"/>
    <property type="match status" value="1"/>
</dbReference>
<feature type="binding site" evidence="8">
    <location>
        <position position="178"/>
    </location>
    <ligand>
        <name>Zn(2+)</name>
        <dbReference type="ChEBI" id="CHEBI:29105"/>
    </ligand>
</feature>
<sequence>MISMSSPTKWGSMWISLKRDVHLYNFACINGTEIQLFNFFVKLSLLIGPRACWSWLFSEMAAIRPTLIHKNPFLVSSFSVGTNSLSMKEEIDENHLEVTSNRNHELEVSRNSLGLAQERSSRMGVKNVAQVKDADKVFDEMKMRFLSFKKHKYLKNLEHFQALAELQAPKFMVISCVDSRVCPSNILGFQPGEAFTVRNVANIVPSWENGPTETNAALEFAVNTLKVENILVIGHSSCAGIQSLMSMEDDATDSSLFCYGSFVHKWMVNAKVAKLRAKAAAAHLNFDQQCKHCEKESINLSLKNLMTYPWIEERLKQESLAVHGGYYDFLSCTFEKWTLDYKNTCKAAGDDDHGFQIKNQSVWC</sequence>
<evidence type="ECO:0000256" key="6">
    <source>
        <dbReference type="ARBA" id="ARBA00023239"/>
    </source>
</evidence>
<accession>A0A6J1GHC0</accession>
<keyword evidence="5 8" id="KW-0862">Zinc</keyword>
<organism evidence="9 10">
    <name type="scientific">Cucurbita moschata</name>
    <name type="common">Winter crookneck squash</name>
    <name type="synonym">Cucurbita pepo var. moschata</name>
    <dbReference type="NCBI Taxonomy" id="3662"/>
    <lineage>
        <taxon>Eukaryota</taxon>
        <taxon>Viridiplantae</taxon>
        <taxon>Streptophyta</taxon>
        <taxon>Embryophyta</taxon>
        <taxon>Tracheophyta</taxon>
        <taxon>Spermatophyta</taxon>
        <taxon>Magnoliopsida</taxon>
        <taxon>eudicotyledons</taxon>
        <taxon>Gunneridae</taxon>
        <taxon>Pentapetalae</taxon>
        <taxon>rosids</taxon>
        <taxon>fabids</taxon>
        <taxon>Cucurbitales</taxon>
        <taxon>Cucurbitaceae</taxon>
        <taxon>Cucurbiteae</taxon>
        <taxon>Cucurbita</taxon>
    </lineage>
</organism>
<evidence type="ECO:0000256" key="5">
    <source>
        <dbReference type="ARBA" id="ARBA00022833"/>
    </source>
</evidence>
<dbReference type="FunFam" id="3.40.1050.10:FF:000003">
    <property type="entry name" value="Carbonic anhydrase"/>
    <property type="match status" value="1"/>
</dbReference>